<keyword evidence="2" id="KW-1185">Reference proteome</keyword>
<name>A0ACC1HBI6_9FUNG</name>
<reference evidence="1" key="1">
    <citation type="submission" date="2022-06" db="EMBL/GenBank/DDBJ databases">
        <title>Phylogenomic reconstructions and comparative analyses of Kickxellomycotina fungi.</title>
        <authorList>
            <person name="Reynolds N.K."/>
            <person name="Stajich J.E."/>
            <person name="Barry K."/>
            <person name="Grigoriev I.V."/>
            <person name="Crous P."/>
            <person name="Smith M.E."/>
        </authorList>
    </citation>
    <scope>NUCLEOTIDE SEQUENCE</scope>
    <source>
        <strain evidence="1">RSA 2271</strain>
    </source>
</reference>
<evidence type="ECO:0000313" key="1">
    <source>
        <dbReference type="EMBL" id="KAJ1673053.1"/>
    </source>
</evidence>
<proteinExistence type="predicted"/>
<sequence length="453" mass="51879">IRRHLIVAYARRLRGGYPPPRDSVVKQNWTIVERFYNAEWYDSNTTLQREEDFKERLTEARNEWAKDDNETATTGTATDSQPLRHISHVATHKRDPFEGLSSDLYSQVKALFVKWQGLDAENSVWDSAPNPFTNPNEYRKWSEAYTRWRDKLCVSGNTAYTNWRTLSSKEAGGSREFKELEEVPWYVGLGIKGALLFPHQLEGLNWLLYKRSKDMSCVLADDMGLGKTIQIISFIAAVYCSTIPSQALEMAKSKPSLLTTCNQGRFPFLVVCPNSLITNWLREFAIWAPFLVVEPFHGSGDSRELQAQYGIWNGSARNAVLPSTSQLPQPLRRGKHGKTLKDLNCHVVLCTYETLITQDGLKTLNSVPLTWEYLIVDEGHRLRNDQAKLFQKLNQLKVKGRILLTGTPLQNNIRELFTLLCFVDPRKFGDIDAFEQKYKALDKASIEEIHTMI</sequence>
<organism evidence="1 2">
    <name type="scientific">Spiromyces aspiralis</name>
    <dbReference type="NCBI Taxonomy" id="68401"/>
    <lineage>
        <taxon>Eukaryota</taxon>
        <taxon>Fungi</taxon>
        <taxon>Fungi incertae sedis</taxon>
        <taxon>Zoopagomycota</taxon>
        <taxon>Kickxellomycotina</taxon>
        <taxon>Kickxellomycetes</taxon>
        <taxon>Kickxellales</taxon>
        <taxon>Kickxellaceae</taxon>
        <taxon>Spiromyces</taxon>
    </lineage>
</organism>
<comment type="caution">
    <text evidence="1">The sequence shown here is derived from an EMBL/GenBank/DDBJ whole genome shotgun (WGS) entry which is preliminary data.</text>
</comment>
<feature type="non-terminal residue" evidence="1">
    <location>
        <position position="1"/>
    </location>
</feature>
<gene>
    <name evidence="1" type="ORF">EV182_005984</name>
</gene>
<dbReference type="Proteomes" id="UP001145114">
    <property type="component" value="Unassembled WGS sequence"/>
</dbReference>
<accession>A0ACC1HBI6</accession>
<dbReference type="EMBL" id="JAMZIH010007461">
    <property type="protein sequence ID" value="KAJ1673053.1"/>
    <property type="molecule type" value="Genomic_DNA"/>
</dbReference>
<feature type="non-terminal residue" evidence="1">
    <location>
        <position position="453"/>
    </location>
</feature>
<evidence type="ECO:0000313" key="2">
    <source>
        <dbReference type="Proteomes" id="UP001145114"/>
    </source>
</evidence>
<protein>
    <submittedName>
        <fullName evidence="1">Uncharacterized protein</fullName>
    </submittedName>
</protein>